<dbReference type="GO" id="GO:0005929">
    <property type="term" value="C:cilium"/>
    <property type="evidence" value="ECO:0007669"/>
    <property type="project" value="TreeGrafter"/>
</dbReference>
<dbReference type="InterPro" id="IPR028765">
    <property type="entry name" value="IQCB1"/>
</dbReference>
<dbReference type="InterPro" id="IPR016024">
    <property type="entry name" value="ARM-type_fold"/>
</dbReference>
<accession>A0A8C4T2T8</accession>
<gene>
    <name evidence="1" type="primary">IQCB1</name>
</gene>
<dbReference type="GeneID" id="114656427"/>
<dbReference type="PROSITE" id="PS50096">
    <property type="entry name" value="IQ"/>
    <property type="match status" value="2"/>
</dbReference>
<dbReference type="SUPFAM" id="SSF48371">
    <property type="entry name" value="ARM repeat"/>
    <property type="match status" value="1"/>
</dbReference>
<dbReference type="PANTHER" id="PTHR15673">
    <property type="entry name" value="IQ CALMODULIN-BINDING MOTIF CONTAINING PROTEIN 1"/>
    <property type="match status" value="1"/>
</dbReference>
<dbReference type="SMART" id="SM00015">
    <property type="entry name" value="IQ"/>
    <property type="match status" value="4"/>
</dbReference>
<reference evidence="1" key="2">
    <citation type="submission" date="2025-08" db="UniProtKB">
        <authorList>
            <consortium name="Ensembl"/>
        </authorList>
    </citation>
    <scope>IDENTIFICATION</scope>
</reference>
<evidence type="ECO:0000313" key="2">
    <source>
        <dbReference type="Proteomes" id="UP000694620"/>
    </source>
</evidence>
<sequence length="593" mass="68982">METNVDPRISALAAEIAESPEKNVPLLLLRLKEIVTDPSLSGKQLQKLKQDVYYYDLVQYCILVLKQDFSRIQGSWATAGHLADLLSNCCVNFEPVEETEEYYNKVLPLAVENLLLLVRRLQARRTRAVKNEEKAEFIHTFRIVAASLCWLCDEFIQLTYQVLKSEHFLQLLLTDDVETGVIVMSVLQNLIRVNGKVFGELEETTEFAILDELVFKLSSTNNPVTGSTATRVLLLIVSKHPTLVTQICSRYKGLQHLLKKQWTGKGFNNDLEQLLELLYSGSFHHSEMQRLHQAASLIQAAWKAFQTRKRLKKLPNAVTTIQRSFRNKKEKERLILERQKEEEELRHHLLLQRQRAIRRFHQRQLELFQIIPAELLNRHIQDQEMKAALLIQRHWRGHRERRNFHQQKQALKQYKAAVTLQRAVLRFLKKRRNAKQILSPWKGPPGLTDARRLELKKKVEEHIGLHRSPVFSAESSNELHLKAQEMLIQHWVDINLQRKADLRRDALLAQINTDLEFLTNAPSLKEATTKDIDIFTSRSVPVAARARQSHNAMLQYMRWPWWKKLGDEFLDPENIPEDNLEAEIDSLYLGGDG</sequence>
<proteinExistence type="predicted"/>
<dbReference type="Pfam" id="PF00612">
    <property type="entry name" value="IQ"/>
    <property type="match status" value="2"/>
</dbReference>
<protein>
    <submittedName>
        <fullName evidence="1">IQ motif containing B1</fullName>
    </submittedName>
</protein>
<dbReference type="InterPro" id="IPR000048">
    <property type="entry name" value="IQ_motif_EF-hand-BS"/>
</dbReference>
<dbReference type="SUPFAM" id="SSF52540">
    <property type="entry name" value="P-loop containing nucleoside triphosphate hydrolases"/>
    <property type="match status" value="1"/>
</dbReference>
<dbReference type="InterPro" id="IPR027417">
    <property type="entry name" value="P-loop_NTPase"/>
</dbReference>
<dbReference type="Gene3D" id="1.20.5.190">
    <property type="match status" value="2"/>
</dbReference>
<keyword evidence="2" id="KW-1185">Reference proteome</keyword>
<reference evidence="1" key="1">
    <citation type="submission" date="2021-06" db="EMBL/GenBank/DDBJ databases">
        <authorList>
            <consortium name="Wellcome Sanger Institute Data Sharing"/>
        </authorList>
    </citation>
    <scope>NUCLEOTIDE SEQUENCE [LARGE SCALE GENOMIC DNA]</scope>
</reference>
<dbReference type="OrthoDB" id="8178106at2759"/>
<name>A0A8C4T2T8_ERPCA</name>
<dbReference type="CDD" id="cd23767">
    <property type="entry name" value="IQCD"/>
    <property type="match status" value="1"/>
</dbReference>
<organism evidence="1 2">
    <name type="scientific">Erpetoichthys calabaricus</name>
    <name type="common">Rope fish</name>
    <name type="synonym">Calamoichthys calabaricus</name>
    <dbReference type="NCBI Taxonomy" id="27687"/>
    <lineage>
        <taxon>Eukaryota</taxon>
        <taxon>Metazoa</taxon>
        <taxon>Chordata</taxon>
        <taxon>Craniata</taxon>
        <taxon>Vertebrata</taxon>
        <taxon>Euteleostomi</taxon>
        <taxon>Actinopterygii</taxon>
        <taxon>Polypteriformes</taxon>
        <taxon>Polypteridae</taxon>
        <taxon>Erpetoichthys</taxon>
    </lineage>
</organism>
<reference evidence="1" key="3">
    <citation type="submission" date="2025-09" db="UniProtKB">
        <authorList>
            <consortium name="Ensembl"/>
        </authorList>
    </citation>
    <scope>IDENTIFICATION</scope>
</reference>
<dbReference type="GeneTree" id="ENSGT00390000002188"/>
<dbReference type="RefSeq" id="XP_028663897.1">
    <property type="nucleotide sequence ID" value="XM_028808064.1"/>
</dbReference>
<dbReference type="GO" id="GO:0005516">
    <property type="term" value="F:calmodulin binding"/>
    <property type="evidence" value="ECO:0007669"/>
    <property type="project" value="InterPro"/>
</dbReference>
<dbReference type="GO" id="GO:0060271">
    <property type="term" value="P:cilium assembly"/>
    <property type="evidence" value="ECO:0007669"/>
    <property type="project" value="InterPro"/>
</dbReference>
<dbReference type="Ensembl" id="ENSECRT00000025423.1">
    <property type="protein sequence ID" value="ENSECRP00000024884.1"/>
    <property type="gene ID" value="ENSECRG00000016851.1"/>
</dbReference>
<dbReference type="AlphaFoldDB" id="A0A8C4T2T8"/>
<dbReference type="PANTHER" id="PTHR15673:SF2">
    <property type="entry name" value="IQ CALMODULIN-BINDING MOTIF-CONTAINING PROTEIN 1"/>
    <property type="match status" value="1"/>
</dbReference>
<evidence type="ECO:0000313" key="1">
    <source>
        <dbReference type="Ensembl" id="ENSECRP00000024884.1"/>
    </source>
</evidence>
<dbReference type="Proteomes" id="UP000694620">
    <property type="component" value="Chromosome 8"/>
</dbReference>